<keyword evidence="2" id="KW-0614">Plasmid</keyword>
<comment type="caution">
    <text evidence="2">The sequence shown here is derived from an EMBL/GenBank/DDBJ whole genome shotgun (WGS) entry which is preliminary data.</text>
</comment>
<protein>
    <submittedName>
        <fullName evidence="2">Uncharacterized protein</fullName>
    </submittedName>
</protein>
<feature type="region of interest" description="Disordered" evidence="1">
    <location>
        <begin position="1"/>
        <end position="29"/>
    </location>
</feature>
<dbReference type="PATRIC" id="fig|1469144.10.peg.64"/>
<keyword evidence="3" id="KW-1185">Reference proteome</keyword>
<name>A0A132MHU5_9ACTN</name>
<evidence type="ECO:0000256" key="1">
    <source>
        <dbReference type="SAM" id="MobiDB-lite"/>
    </source>
</evidence>
<sequence length="85" mass="9777">MTREATVSVGEQPADTTRKRSRHRWDDAGPDRDRCRYCGLERSKEITRYWRFSGREYYRDGRTLGVLTDVPPCTPAPSEPTGGNQ</sequence>
<geneLocation type="plasmid" evidence="2">
    <name>unnamed</name>
</geneLocation>
<proteinExistence type="predicted"/>
<evidence type="ECO:0000313" key="2">
    <source>
        <dbReference type="EMBL" id="KWW97416.1"/>
    </source>
</evidence>
<gene>
    <name evidence="2" type="ORF">LI90_4388</name>
</gene>
<organism evidence="2 3">
    <name type="scientific">Carbonactinospora thermoautotrophica</name>
    <dbReference type="NCBI Taxonomy" id="1469144"/>
    <lineage>
        <taxon>Bacteria</taxon>
        <taxon>Bacillati</taxon>
        <taxon>Actinomycetota</taxon>
        <taxon>Actinomycetes</taxon>
        <taxon>Kitasatosporales</taxon>
        <taxon>Carbonactinosporaceae</taxon>
        <taxon>Carbonactinospora</taxon>
    </lineage>
</organism>
<dbReference type="RefSeq" id="WP_066892505.1">
    <property type="nucleotide sequence ID" value="NZ_LAXD01000002.1"/>
</dbReference>
<accession>A0A132MHU5</accession>
<dbReference type="AlphaFoldDB" id="A0A132MHU5"/>
<dbReference type="Proteomes" id="UP000070188">
    <property type="component" value="Unassembled WGS sequence"/>
</dbReference>
<evidence type="ECO:0000313" key="3">
    <source>
        <dbReference type="Proteomes" id="UP000070188"/>
    </source>
</evidence>
<reference evidence="3" key="1">
    <citation type="submission" date="2015-04" db="EMBL/GenBank/DDBJ databases">
        <title>Physiological reanalysis, assessment of diazotrophy, and genome sequences of multiple isolates of Streptomyces thermoautotrophicus.</title>
        <authorList>
            <person name="MacKellar D.C."/>
            <person name="Lieber L."/>
            <person name="Norman J."/>
            <person name="Bolger A."/>
            <person name="Tobin C."/>
            <person name="Murray J.W."/>
            <person name="Chang R."/>
            <person name="Ford T."/>
            <person name="Nguyen P.Q."/>
            <person name="Woodward J."/>
            <person name="Permingeat H."/>
            <person name="Joshi N.S."/>
            <person name="Silver P.A."/>
            <person name="Usadel B."/>
            <person name="Rutherford A.W."/>
            <person name="Friesen M."/>
            <person name="Prell J."/>
        </authorList>
    </citation>
    <scope>NUCLEOTIDE SEQUENCE [LARGE SCALE GENOMIC DNA]</scope>
    <source>
        <strain evidence="3">H1</strain>
    </source>
</reference>
<dbReference type="EMBL" id="LAXD01000002">
    <property type="protein sequence ID" value="KWW97416.1"/>
    <property type="molecule type" value="Genomic_DNA"/>
</dbReference>